<dbReference type="RefSeq" id="XP_023468253.1">
    <property type="nucleotide sequence ID" value="XM_023605136.1"/>
</dbReference>
<accession>A0A2G4T0J9</accession>
<dbReference type="EMBL" id="KZ303845">
    <property type="protein sequence ID" value="PHZ14545.1"/>
    <property type="molecule type" value="Genomic_DNA"/>
</dbReference>
<proteinExistence type="predicted"/>
<protein>
    <submittedName>
        <fullName evidence="1">Uncharacterized protein</fullName>
    </submittedName>
</protein>
<dbReference type="Proteomes" id="UP000242254">
    <property type="component" value="Unassembled WGS sequence"/>
</dbReference>
<evidence type="ECO:0000313" key="2">
    <source>
        <dbReference type="Proteomes" id="UP000242254"/>
    </source>
</evidence>
<dbReference type="GeneID" id="35436126"/>
<name>A0A2G4T0J9_RHIZD</name>
<keyword evidence="2" id="KW-1185">Reference proteome</keyword>
<gene>
    <name evidence="1" type="ORF">RHIMIDRAFT_102726</name>
</gene>
<dbReference type="AlphaFoldDB" id="A0A2G4T0J9"/>
<sequence>MTVNTHPLLAFGDIPAYAKLADQSDHFHLRGYRCCTIKAARIENKNAFFPLLPADLPFEVKTRLRQQTKP</sequence>
<evidence type="ECO:0000313" key="1">
    <source>
        <dbReference type="EMBL" id="PHZ14545.1"/>
    </source>
</evidence>
<reference evidence="1 2" key="1">
    <citation type="journal article" date="2016" name="Proc. Natl. Acad. Sci. U.S.A.">
        <title>Lipid metabolic changes in an early divergent fungus govern the establishment of a mutualistic symbiosis with endobacteria.</title>
        <authorList>
            <person name="Lastovetsky O.A."/>
            <person name="Gaspar M.L."/>
            <person name="Mondo S.J."/>
            <person name="LaButti K.M."/>
            <person name="Sandor L."/>
            <person name="Grigoriev I.V."/>
            <person name="Henry S.A."/>
            <person name="Pawlowska T.E."/>
        </authorList>
    </citation>
    <scope>NUCLEOTIDE SEQUENCE [LARGE SCALE GENOMIC DNA]</scope>
    <source>
        <strain evidence="1 2">ATCC 52813</strain>
    </source>
</reference>
<organism evidence="1 2">
    <name type="scientific">Rhizopus microsporus ATCC 52813</name>
    <dbReference type="NCBI Taxonomy" id="1340429"/>
    <lineage>
        <taxon>Eukaryota</taxon>
        <taxon>Fungi</taxon>
        <taxon>Fungi incertae sedis</taxon>
        <taxon>Mucoromycota</taxon>
        <taxon>Mucoromycotina</taxon>
        <taxon>Mucoromycetes</taxon>
        <taxon>Mucorales</taxon>
        <taxon>Mucorineae</taxon>
        <taxon>Rhizopodaceae</taxon>
        <taxon>Rhizopus</taxon>
    </lineage>
</organism>